<dbReference type="PANTHER" id="PTHR43252:SF2">
    <property type="entry name" value="TRANSCRIPTION REGULATOR, PADR-LIKE FAMILY"/>
    <property type="match status" value="1"/>
</dbReference>
<dbReference type="RefSeq" id="WP_377196772.1">
    <property type="nucleotide sequence ID" value="NZ_JBHUHF010000001.1"/>
</dbReference>
<organism evidence="3 4">
    <name type="scientific">Promicromonospora aerolata</name>
    <dbReference type="NCBI Taxonomy" id="195749"/>
    <lineage>
        <taxon>Bacteria</taxon>
        <taxon>Bacillati</taxon>
        <taxon>Actinomycetota</taxon>
        <taxon>Actinomycetes</taxon>
        <taxon>Micrococcales</taxon>
        <taxon>Promicromonosporaceae</taxon>
        <taxon>Promicromonospora</taxon>
    </lineage>
</organism>
<dbReference type="EMBL" id="JBHUHF010000001">
    <property type="protein sequence ID" value="MFD2024849.1"/>
    <property type="molecule type" value="Genomic_DNA"/>
</dbReference>
<dbReference type="SUPFAM" id="SSF46785">
    <property type="entry name" value="Winged helix' DNA-binding domain"/>
    <property type="match status" value="1"/>
</dbReference>
<accession>A0ABW4V4R1</accession>
<feature type="domain" description="Transcription regulator PadR N-terminal" evidence="2">
    <location>
        <begin position="15"/>
        <end position="91"/>
    </location>
</feature>
<reference evidence="4" key="1">
    <citation type="journal article" date="2019" name="Int. J. Syst. Evol. Microbiol.">
        <title>The Global Catalogue of Microorganisms (GCM) 10K type strain sequencing project: providing services to taxonomists for standard genome sequencing and annotation.</title>
        <authorList>
            <consortium name="The Broad Institute Genomics Platform"/>
            <consortium name="The Broad Institute Genome Sequencing Center for Infectious Disease"/>
            <person name="Wu L."/>
            <person name="Ma J."/>
        </authorList>
    </citation>
    <scope>NUCLEOTIDE SEQUENCE [LARGE SCALE GENOMIC DNA]</scope>
    <source>
        <strain evidence="4">CCM 7043</strain>
    </source>
</reference>
<evidence type="ECO:0000256" key="1">
    <source>
        <dbReference type="SAM" id="Coils"/>
    </source>
</evidence>
<feature type="coiled-coil region" evidence="1">
    <location>
        <begin position="124"/>
        <end position="151"/>
    </location>
</feature>
<evidence type="ECO:0000313" key="3">
    <source>
        <dbReference type="EMBL" id="MFD2024849.1"/>
    </source>
</evidence>
<evidence type="ECO:0000313" key="4">
    <source>
        <dbReference type="Proteomes" id="UP001597338"/>
    </source>
</evidence>
<keyword evidence="1" id="KW-0175">Coiled coil</keyword>
<dbReference type="InterPro" id="IPR005149">
    <property type="entry name" value="Tscrpt_reg_PadR_N"/>
</dbReference>
<dbReference type="Pfam" id="PF03551">
    <property type="entry name" value="PadR"/>
    <property type="match status" value="1"/>
</dbReference>
<dbReference type="InterPro" id="IPR036388">
    <property type="entry name" value="WH-like_DNA-bd_sf"/>
</dbReference>
<keyword evidence="4" id="KW-1185">Reference proteome</keyword>
<gene>
    <name evidence="3" type="ORF">ACFSL2_04935</name>
</gene>
<evidence type="ECO:0000259" key="2">
    <source>
        <dbReference type="Pfam" id="PF03551"/>
    </source>
</evidence>
<comment type="caution">
    <text evidence="3">The sequence shown here is derived from an EMBL/GenBank/DDBJ whole genome shotgun (WGS) entry which is preliminary data.</text>
</comment>
<dbReference type="Proteomes" id="UP001597338">
    <property type="component" value="Unassembled WGS sequence"/>
</dbReference>
<sequence length="212" mass="24266">MAPRAPRRSPLAVQVLQLLDEEPMHAYRMQRLITERHKARIVNVAHRNSLYQTLDWLLRAELIEVHRVEGDPGRPERTVYRLTGSGRSTLAGWLRTMLSTPAQEYPEFPVAIAALPSLTPELAIELLAERVRALQEELDRADDEAAQADRMGLPRLLFLEHEFLRTVTAAELRWVEAVLGDLRAGRITWDREWRPRSALASHDGRRGTTLET</sequence>
<dbReference type="Gene3D" id="1.10.10.10">
    <property type="entry name" value="Winged helix-like DNA-binding domain superfamily/Winged helix DNA-binding domain"/>
    <property type="match status" value="1"/>
</dbReference>
<proteinExistence type="predicted"/>
<name>A0ABW4V4R1_9MICO</name>
<protein>
    <submittedName>
        <fullName evidence="3">PadR family transcriptional regulator</fullName>
    </submittedName>
</protein>
<dbReference type="InterPro" id="IPR036390">
    <property type="entry name" value="WH_DNA-bd_sf"/>
</dbReference>
<dbReference type="PANTHER" id="PTHR43252">
    <property type="entry name" value="TRANSCRIPTIONAL REGULATOR YQJI"/>
    <property type="match status" value="1"/>
</dbReference>